<feature type="domain" description="Integrase core" evidence="1">
    <location>
        <begin position="154"/>
        <end position="284"/>
    </location>
</feature>
<keyword evidence="3" id="KW-1185">Reference proteome</keyword>
<evidence type="ECO:0000259" key="1">
    <source>
        <dbReference type="Pfam" id="PF24764"/>
    </source>
</evidence>
<name>A0AAD9Q446_ACRCE</name>
<dbReference type="PANTHER" id="PTHR46177">
    <property type="entry name" value="INTEGRASE CATALYTIC DOMAIN-CONTAINING PROTEIN"/>
    <property type="match status" value="1"/>
</dbReference>
<dbReference type="Proteomes" id="UP001249851">
    <property type="component" value="Unassembled WGS sequence"/>
</dbReference>
<dbReference type="EMBL" id="JARQWQ010000072">
    <property type="protein sequence ID" value="KAK2554199.1"/>
    <property type="molecule type" value="Genomic_DNA"/>
</dbReference>
<dbReference type="AlphaFoldDB" id="A0AAD9Q446"/>
<accession>A0AAD9Q446</accession>
<protein>
    <recommendedName>
        <fullName evidence="1">Integrase core domain-containing protein</fullName>
    </recommendedName>
</protein>
<dbReference type="PANTHER" id="PTHR46177:SF1">
    <property type="entry name" value="INTEGRASE CATALYTIC DOMAIN-CONTAINING PROTEIN"/>
    <property type="match status" value="1"/>
</dbReference>
<dbReference type="Pfam" id="PF24764">
    <property type="entry name" value="rva_4"/>
    <property type="match status" value="1"/>
</dbReference>
<gene>
    <name evidence="2" type="ORF">P5673_024558</name>
</gene>
<evidence type="ECO:0000313" key="2">
    <source>
        <dbReference type="EMBL" id="KAK2554199.1"/>
    </source>
</evidence>
<reference evidence="2" key="2">
    <citation type="journal article" date="2023" name="Science">
        <title>Genomic signatures of disease resistance in endangered staghorn corals.</title>
        <authorList>
            <person name="Vollmer S.V."/>
            <person name="Selwyn J.D."/>
            <person name="Despard B.A."/>
            <person name="Roesel C.L."/>
        </authorList>
    </citation>
    <scope>NUCLEOTIDE SEQUENCE</scope>
    <source>
        <strain evidence="2">K2</strain>
    </source>
</reference>
<evidence type="ECO:0000313" key="3">
    <source>
        <dbReference type="Proteomes" id="UP001249851"/>
    </source>
</evidence>
<proteinExistence type="predicted"/>
<organism evidence="2 3">
    <name type="scientific">Acropora cervicornis</name>
    <name type="common">Staghorn coral</name>
    <dbReference type="NCBI Taxonomy" id="6130"/>
    <lineage>
        <taxon>Eukaryota</taxon>
        <taxon>Metazoa</taxon>
        <taxon>Cnidaria</taxon>
        <taxon>Anthozoa</taxon>
        <taxon>Hexacorallia</taxon>
        <taxon>Scleractinia</taxon>
        <taxon>Astrocoeniina</taxon>
        <taxon>Acroporidae</taxon>
        <taxon>Acropora</taxon>
    </lineage>
</organism>
<dbReference type="InterPro" id="IPR058913">
    <property type="entry name" value="Integrase_dom_put"/>
</dbReference>
<sequence length="376" mass="43606">MFCSSCGQNCPLEAKYCHKCGERLQKTITEREASVDELIEGYFHRGYPYQAIVGLLEKQDGVRMHVRTPKRKLKDLGLKRKAANHEEDIVRELIKQEMQGAGSLAGYRYIWHALRLRHYVNVPRSQVASIMKEIDPQGVQERRSRRLKRRAYVSYGPNFCWHLDGYDKLKLYGFPIHGCICGYSRRIIWLEVDKSNNNPKIPATFFLDAVQNVGGCPRIVRSDCGTENVVLAAMQCYFRKAGNDEFAAEKAHQYGSSPSNQRIEGWWSSFSQSRANWWINFFKDIHYIRRSRHDTVAGVPDILYYLPENSGAVDCLVPVSQAQIREVEPQCDMEVDEDHYKEYFEYIMSTAGWNCPLNERDAFDLFQSFKQRQVNG</sequence>
<reference evidence="2" key="1">
    <citation type="journal article" date="2023" name="G3 (Bethesda)">
        <title>Whole genome assembly and annotation of the endangered Caribbean coral Acropora cervicornis.</title>
        <authorList>
            <person name="Selwyn J.D."/>
            <person name="Vollmer S.V."/>
        </authorList>
    </citation>
    <scope>NUCLEOTIDE SEQUENCE</scope>
    <source>
        <strain evidence="2">K2</strain>
    </source>
</reference>
<comment type="caution">
    <text evidence="2">The sequence shown here is derived from an EMBL/GenBank/DDBJ whole genome shotgun (WGS) entry which is preliminary data.</text>
</comment>